<dbReference type="PANTHER" id="PTHR10744">
    <property type="entry name" value="40S RIBOSOMAL PROTEIN S11 FAMILY MEMBER"/>
    <property type="match status" value="1"/>
</dbReference>
<evidence type="ECO:0000256" key="3">
    <source>
        <dbReference type="ARBA" id="ARBA00022884"/>
    </source>
</evidence>
<dbReference type="InterPro" id="IPR019984">
    <property type="entry name" value="Ribosomal_uS17_bact/chlr"/>
</dbReference>
<dbReference type="CDD" id="cd00364">
    <property type="entry name" value="Ribosomal_uS17"/>
    <property type="match status" value="1"/>
</dbReference>
<reference evidence="7 8" key="1">
    <citation type="journal article" date="2015" name="Nature">
        <title>rRNA introns, odd ribosomes, and small enigmatic genomes across a large radiation of phyla.</title>
        <authorList>
            <person name="Brown C.T."/>
            <person name="Hug L.A."/>
            <person name="Thomas B.C."/>
            <person name="Sharon I."/>
            <person name="Castelle C.J."/>
            <person name="Singh A."/>
            <person name="Wilkins M.J."/>
            <person name="Williams K.H."/>
            <person name="Banfield J.F."/>
        </authorList>
    </citation>
    <scope>NUCLEOTIDE SEQUENCE [LARGE SCALE GENOMIC DNA]</scope>
</reference>
<evidence type="ECO:0000313" key="8">
    <source>
        <dbReference type="Proteomes" id="UP000034544"/>
    </source>
</evidence>
<dbReference type="Proteomes" id="UP000034544">
    <property type="component" value="Unassembled WGS sequence"/>
</dbReference>
<evidence type="ECO:0000256" key="2">
    <source>
        <dbReference type="ARBA" id="ARBA00022730"/>
    </source>
</evidence>
<dbReference type="Pfam" id="PF00366">
    <property type="entry name" value="Ribosomal_S17"/>
    <property type="match status" value="1"/>
</dbReference>
<keyword evidence="5 6" id="KW-0687">Ribonucleoprotein</keyword>
<dbReference type="InterPro" id="IPR012340">
    <property type="entry name" value="NA-bd_OB-fold"/>
</dbReference>
<keyword evidence="4 6" id="KW-0689">Ribosomal protein</keyword>
<proteinExistence type="inferred from homology"/>
<dbReference type="InterPro" id="IPR000266">
    <property type="entry name" value="Ribosomal_uS17"/>
</dbReference>
<dbReference type="Gene3D" id="2.40.50.140">
    <property type="entry name" value="Nucleic acid-binding proteins"/>
    <property type="match status" value="1"/>
</dbReference>
<dbReference type="PRINTS" id="PR00973">
    <property type="entry name" value="RIBOSOMALS17"/>
</dbReference>
<evidence type="ECO:0000313" key="7">
    <source>
        <dbReference type="EMBL" id="KKS06256.1"/>
    </source>
</evidence>
<comment type="function">
    <text evidence="6">One of the primary rRNA binding proteins, it binds specifically to the 5'-end of 16S ribosomal RNA.</text>
</comment>
<dbReference type="GO" id="GO:0022627">
    <property type="term" value="C:cytosolic small ribosomal subunit"/>
    <property type="evidence" value="ECO:0007669"/>
    <property type="project" value="TreeGrafter"/>
</dbReference>
<comment type="subunit">
    <text evidence="6">Part of the 30S ribosomal subunit.</text>
</comment>
<evidence type="ECO:0000256" key="5">
    <source>
        <dbReference type="ARBA" id="ARBA00023274"/>
    </source>
</evidence>
<dbReference type="GO" id="GO:0003735">
    <property type="term" value="F:structural constituent of ribosome"/>
    <property type="evidence" value="ECO:0007669"/>
    <property type="project" value="InterPro"/>
</dbReference>
<evidence type="ECO:0000256" key="6">
    <source>
        <dbReference type="HAMAP-Rule" id="MF_01345"/>
    </source>
</evidence>
<evidence type="ECO:0000256" key="4">
    <source>
        <dbReference type="ARBA" id="ARBA00022980"/>
    </source>
</evidence>
<dbReference type="AlphaFoldDB" id="A0A0G0Y9M4"/>
<accession>A0A0G0Y9M4</accession>
<sequence>MAEKTTIARRIKGKVVSTKMQKTVVVKIDISTRHPLYSKPVKTNKRLKARDEMGVSLGDEVIVEECAPFSKEVTWKVIEVVKQPEGKGKKEK</sequence>
<organism evidence="7 8">
    <name type="scientific">candidate division WWE3 bacterium GW2011_GWE1_41_27</name>
    <dbReference type="NCBI Taxonomy" id="1619131"/>
    <lineage>
        <taxon>Bacteria</taxon>
        <taxon>Katanobacteria</taxon>
    </lineage>
</organism>
<dbReference type="PATRIC" id="fig|1619131.3.peg.636"/>
<dbReference type="GO" id="GO:0006412">
    <property type="term" value="P:translation"/>
    <property type="evidence" value="ECO:0007669"/>
    <property type="project" value="UniProtKB-UniRule"/>
</dbReference>
<comment type="similarity">
    <text evidence="1 6">Belongs to the universal ribosomal protein uS17 family.</text>
</comment>
<gene>
    <name evidence="6" type="primary">rpsQ</name>
    <name evidence="7" type="ORF">UU59_C0033G0010</name>
</gene>
<dbReference type="EMBL" id="LCBF01000033">
    <property type="protein sequence ID" value="KKS06256.1"/>
    <property type="molecule type" value="Genomic_DNA"/>
</dbReference>
<keyword evidence="2 6" id="KW-0699">rRNA-binding</keyword>
<comment type="caution">
    <text evidence="7">The sequence shown here is derived from an EMBL/GenBank/DDBJ whole genome shotgun (WGS) entry which is preliminary data.</text>
</comment>
<protein>
    <recommendedName>
        <fullName evidence="6">Small ribosomal subunit protein uS17</fullName>
    </recommendedName>
</protein>
<dbReference type="GO" id="GO:0019843">
    <property type="term" value="F:rRNA binding"/>
    <property type="evidence" value="ECO:0007669"/>
    <property type="project" value="UniProtKB-UniRule"/>
</dbReference>
<dbReference type="PANTHER" id="PTHR10744:SF1">
    <property type="entry name" value="SMALL RIBOSOMAL SUBUNIT PROTEIN US17M"/>
    <property type="match status" value="1"/>
</dbReference>
<evidence type="ECO:0000256" key="1">
    <source>
        <dbReference type="ARBA" id="ARBA00010254"/>
    </source>
</evidence>
<name>A0A0G0Y9M4_UNCKA</name>
<dbReference type="SUPFAM" id="SSF50249">
    <property type="entry name" value="Nucleic acid-binding proteins"/>
    <property type="match status" value="1"/>
</dbReference>
<dbReference type="HAMAP" id="MF_01345_B">
    <property type="entry name" value="Ribosomal_uS17_B"/>
    <property type="match status" value="1"/>
</dbReference>
<keyword evidence="3 6" id="KW-0694">RNA-binding</keyword>